<protein>
    <submittedName>
        <fullName evidence="2">Uncharacterized protein</fullName>
    </submittedName>
</protein>
<evidence type="ECO:0000256" key="1">
    <source>
        <dbReference type="SAM" id="Phobius"/>
    </source>
</evidence>
<accession>A0A7S2SIM1</accession>
<organism evidence="2">
    <name type="scientific">Rhizochromulina marina</name>
    <dbReference type="NCBI Taxonomy" id="1034831"/>
    <lineage>
        <taxon>Eukaryota</taxon>
        <taxon>Sar</taxon>
        <taxon>Stramenopiles</taxon>
        <taxon>Ochrophyta</taxon>
        <taxon>Dictyochophyceae</taxon>
        <taxon>Rhizochromulinales</taxon>
        <taxon>Rhizochromulina</taxon>
    </lineage>
</organism>
<keyword evidence="1" id="KW-0472">Membrane</keyword>
<proteinExistence type="predicted"/>
<keyword evidence="1" id="KW-1133">Transmembrane helix</keyword>
<sequence>MAHGEEEVWEALVAFVRSSRGLLVLEVDDLAKRVVVGRFSDTLQFLSVVTLRLLSKEAAERGVGSARYNLRRRSGQQAQPPVCQLSLRSVSASCLPAWVPLGMVAAVPFFWLPFPDFGCNLRHIDRFRQSFADHWSRPLVVQRQTTLSSGGLASVRRVPAIDMICRIVSPQSRFFLAFVATPLVIVIVAVLSSGLVEL</sequence>
<keyword evidence="1" id="KW-0812">Transmembrane</keyword>
<dbReference type="EMBL" id="HBHJ01023132">
    <property type="protein sequence ID" value="CAD9701107.1"/>
    <property type="molecule type" value="Transcribed_RNA"/>
</dbReference>
<dbReference type="AlphaFoldDB" id="A0A7S2SIM1"/>
<gene>
    <name evidence="2" type="ORF">RMAR1173_LOCUS15224</name>
</gene>
<evidence type="ECO:0000313" key="2">
    <source>
        <dbReference type="EMBL" id="CAD9701107.1"/>
    </source>
</evidence>
<feature type="transmembrane region" description="Helical" evidence="1">
    <location>
        <begin position="174"/>
        <end position="196"/>
    </location>
</feature>
<name>A0A7S2SIM1_9STRA</name>
<reference evidence="2" key="1">
    <citation type="submission" date="2021-01" db="EMBL/GenBank/DDBJ databases">
        <authorList>
            <person name="Corre E."/>
            <person name="Pelletier E."/>
            <person name="Niang G."/>
            <person name="Scheremetjew M."/>
            <person name="Finn R."/>
            <person name="Kale V."/>
            <person name="Holt S."/>
            <person name="Cochrane G."/>
            <person name="Meng A."/>
            <person name="Brown T."/>
            <person name="Cohen L."/>
        </authorList>
    </citation>
    <scope>NUCLEOTIDE SEQUENCE</scope>
    <source>
        <strain evidence="2">CCMP1243</strain>
    </source>
</reference>